<dbReference type="Proteomes" id="UP000220102">
    <property type="component" value="Unassembled WGS sequence"/>
</dbReference>
<evidence type="ECO:0000313" key="2">
    <source>
        <dbReference type="EMBL" id="PEN13843.1"/>
    </source>
</evidence>
<reference evidence="2 3" key="1">
    <citation type="submission" date="2017-10" db="EMBL/GenBank/DDBJ databases">
        <title>Draft genome of Longibacter Salinarum.</title>
        <authorList>
            <person name="Goh K.M."/>
            <person name="Shamsir M.S."/>
            <person name="Lim S.W."/>
        </authorList>
    </citation>
    <scope>NUCLEOTIDE SEQUENCE [LARGE SCALE GENOMIC DNA]</scope>
    <source>
        <strain evidence="2 3">KCTC 52045</strain>
    </source>
</reference>
<keyword evidence="3" id="KW-1185">Reference proteome</keyword>
<feature type="region of interest" description="Disordered" evidence="1">
    <location>
        <begin position="134"/>
        <end position="163"/>
    </location>
</feature>
<accession>A0A2A8CZ13</accession>
<feature type="compositionally biased region" description="Basic and acidic residues" evidence="1">
    <location>
        <begin position="151"/>
        <end position="163"/>
    </location>
</feature>
<dbReference type="OrthoDB" id="9914139at2"/>
<evidence type="ECO:0000313" key="3">
    <source>
        <dbReference type="Proteomes" id="UP000220102"/>
    </source>
</evidence>
<comment type="caution">
    <text evidence="2">The sequence shown here is derived from an EMBL/GenBank/DDBJ whole genome shotgun (WGS) entry which is preliminary data.</text>
</comment>
<name>A0A2A8CZ13_9BACT</name>
<organism evidence="2 3">
    <name type="scientific">Longibacter salinarum</name>
    <dbReference type="NCBI Taxonomy" id="1850348"/>
    <lineage>
        <taxon>Bacteria</taxon>
        <taxon>Pseudomonadati</taxon>
        <taxon>Rhodothermota</taxon>
        <taxon>Rhodothermia</taxon>
        <taxon>Rhodothermales</taxon>
        <taxon>Salisaetaceae</taxon>
        <taxon>Longibacter</taxon>
    </lineage>
</organism>
<dbReference type="EMBL" id="PDEQ01000003">
    <property type="protein sequence ID" value="PEN13843.1"/>
    <property type="molecule type" value="Genomic_DNA"/>
</dbReference>
<sequence>MHVQFRSRSELDDYLARGSKEDTFEYVGPDRVLILHNDCRRYPLRLEMKLSDRLGEREKEKTLYAFVDSVRSTFEPSFSPYLGSSLRTQIPGLAVKMVVFFSLGRVEVVFRKGATKTARRRVIGWLVGEKRREPSTTNLATTPKSTPSGYRAEDLSETGHLRS</sequence>
<evidence type="ECO:0000256" key="1">
    <source>
        <dbReference type="SAM" id="MobiDB-lite"/>
    </source>
</evidence>
<feature type="compositionally biased region" description="Polar residues" evidence="1">
    <location>
        <begin position="135"/>
        <end position="148"/>
    </location>
</feature>
<dbReference type="AlphaFoldDB" id="A0A2A8CZ13"/>
<proteinExistence type="predicted"/>
<gene>
    <name evidence="2" type="ORF">CRI94_07210</name>
</gene>
<protein>
    <submittedName>
        <fullName evidence="2">Uncharacterized protein</fullName>
    </submittedName>
</protein>
<dbReference type="RefSeq" id="WP_098075007.1">
    <property type="nucleotide sequence ID" value="NZ_PDEQ01000003.1"/>
</dbReference>